<dbReference type="InterPro" id="IPR038180">
    <property type="entry name" value="FlgT_N_sf"/>
</dbReference>
<dbReference type="InterPro" id="IPR032388">
    <property type="entry name" value="FlgT_C"/>
</dbReference>
<name>A0A857JR10_9ALTE</name>
<dbReference type="OrthoDB" id="8778507at2"/>
<dbReference type="InterPro" id="IPR032370">
    <property type="entry name" value="FlgT_N"/>
</dbReference>
<dbReference type="Gene3D" id="3.30.1660.40">
    <property type="entry name" value="FlgT, N-terminal domain"/>
    <property type="match status" value="1"/>
</dbReference>
<dbReference type="Proteomes" id="UP000464524">
    <property type="component" value="Chromosome"/>
</dbReference>
<dbReference type="Gene3D" id="3.40.50.10610">
    <property type="entry name" value="ABC-type transport auxiliary lipoprotein component"/>
    <property type="match status" value="1"/>
</dbReference>
<dbReference type="AlphaFoldDB" id="A0A857JR10"/>
<keyword evidence="1" id="KW-0732">Signal</keyword>
<accession>A0A857JR10</accession>
<evidence type="ECO:0000259" key="4">
    <source>
        <dbReference type="Pfam" id="PF16548"/>
    </source>
</evidence>
<evidence type="ECO:0000259" key="3">
    <source>
        <dbReference type="Pfam" id="PF16539"/>
    </source>
</evidence>
<feature type="signal peptide" evidence="1">
    <location>
        <begin position="1"/>
        <end position="28"/>
    </location>
</feature>
<protein>
    <recommendedName>
        <fullName evidence="7">Flagellar biosynthesis protein FlgT</fullName>
    </recommendedName>
</protein>
<dbReference type="Pfam" id="PF16538">
    <property type="entry name" value="FlgT_C"/>
    <property type="match status" value="1"/>
</dbReference>
<dbReference type="RefSeq" id="WP_160181630.1">
    <property type="nucleotide sequence ID" value="NZ_CP047656.1"/>
</dbReference>
<organism evidence="5 6">
    <name type="scientific">Paraglaciecola mesophila</name>
    <dbReference type="NCBI Taxonomy" id="197222"/>
    <lineage>
        <taxon>Bacteria</taxon>
        <taxon>Pseudomonadati</taxon>
        <taxon>Pseudomonadota</taxon>
        <taxon>Gammaproteobacteria</taxon>
        <taxon>Alteromonadales</taxon>
        <taxon>Alteromonadaceae</taxon>
        <taxon>Paraglaciecola</taxon>
    </lineage>
</organism>
<dbReference type="EMBL" id="CP047656">
    <property type="protein sequence ID" value="QHJ13541.1"/>
    <property type="molecule type" value="Genomic_DNA"/>
</dbReference>
<feature type="domain" description="Flagellar assembly protein T C-terminal" evidence="2">
    <location>
        <begin position="313"/>
        <end position="388"/>
    </location>
</feature>
<sequence length="389" mass="43467">MPKLRQFLATAVTLMLLAASYLPMLANAAWFEATGQAIINNGNKALAKKQATQEAIKQALMFAGASITSVQAMSNGLLENDRFEVRSGGEVNDLALISETYHDDYVTITIRADIFAHKNQCTAAQYKKRLVSTWFPIRDRQQGLTGGLTEFGQTISEHFEHQFNQTSRFAQITQRKPYYLSTQSPDITNDIITLARRTDNQYVLIGEITELSVERTSRNALLFWQDAPLTRNFRLELSLYDGNNAALLKQENIAINSPWEFDLHQQVSPTSQLLWQSQYGKAVTAAIAEQATLMDEALSCLPTYARVLQVHSEQVTINIGQQDGVQVGDEVTLFKHAQFIDPIGNLHQQLQLHPNKLKVIQVFNDTALVKSISGAPLANVQANDFVARQ</sequence>
<dbReference type="InterPro" id="IPR032386">
    <property type="entry name" value="FlgT_M"/>
</dbReference>
<dbReference type="InterPro" id="IPR038165">
    <property type="entry name" value="FlgT_C_sf"/>
</dbReference>
<evidence type="ECO:0000259" key="2">
    <source>
        <dbReference type="Pfam" id="PF16538"/>
    </source>
</evidence>
<dbReference type="Pfam" id="PF16548">
    <property type="entry name" value="FlgT_N"/>
    <property type="match status" value="1"/>
</dbReference>
<dbReference type="KEGG" id="pmes:FX988_03807"/>
<dbReference type="Pfam" id="PF16539">
    <property type="entry name" value="FlgT_M"/>
    <property type="match status" value="1"/>
</dbReference>
<evidence type="ECO:0000313" key="5">
    <source>
        <dbReference type="EMBL" id="QHJ13541.1"/>
    </source>
</evidence>
<dbReference type="Gene3D" id="2.40.10.410">
    <property type="entry name" value="FlgT, C-terminal domain"/>
    <property type="match status" value="1"/>
</dbReference>
<feature type="domain" description="Flagellar assembly protein T N-terminal" evidence="4">
    <location>
        <begin position="29"/>
        <end position="115"/>
    </location>
</feature>
<evidence type="ECO:0008006" key="7">
    <source>
        <dbReference type="Google" id="ProtNLM"/>
    </source>
</evidence>
<evidence type="ECO:0000313" key="6">
    <source>
        <dbReference type="Proteomes" id="UP000464524"/>
    </source>
</evidence>
<reference evidence="5 6" key="1">
    <citation type="submission" date="2019-12" db="EMBL/GenBank/DDBJ databases">
        <title>Genome sequencing and assembly of endphytes of Porphyra tenera.</title>
        <authorList>
            <person name="Park J.M."/>
            <person name="Shin R."/>
            <person name="Jo S.H."/>
        </authorList>
    </citation>
    <scope>NUCLEOTIDE SEQUENCE [LARGE SCALE GENOMIC DNA]</scope>
    <source>
        <strain evidence="5 6">GPM4</strain>
    </source>
</reference>
<feature type="domain" description="Flagellar assembly protein T middle" evidence="3">
    <location>
        <begin position="119"/>
        <end position="268"/>
    </location>
</feature>
<proteinExistence type="predicted"/>
<gene>
    <name evidence="5" type="ORF">FX988_03807</name>
</gene>
<feature type="chain" id="PRO_5032629410" description="Flagellar biosynthesis protein FlgT" evidence="1">
    <location>
        <begin position="29"/>
        <end position="389"/>
    </location>
</feature>
<keyword evidence="6" id="KW-1185">Reference proteome</keyword>
<evidence type="ECO:0000256" key="1">
    <source>
        <dbReference type="SAM" id="SignalP"/>
    </source>
</evidence>